<dbReference type="InterPro" id="IPR003439">
    <property type="entry name" value="ABC_transporter-like_ATP-bd"/>
</dbReference>
<organism evidence="8 9">
    <name type="scientific">Bradyrhizobium iriomotense</name>
    <dbReference type="NCBI Taxonomy" id="441950"/>
    <lineage>
        <taxon>Bacteria</taxon>
        <taxon>Pseudomonadati</taxon>
        <taxon>Pseudomonadota</taxon>
        <taxon>Alphaproteobacteria</taxon>
        <taxon>Hyphomicrobiales</taxon>
        <taxon>Nitrobacteraceae</taxon>
        <taxon>Bradyrhizobium</taxon>
    </lineage>
</organism>
<dbReference type="GO" id="GO:0005524">
    <property type="term" value="F:ATP binding"/>
    <property type="evidence" value="ECO:0007669"/>
    <property type="project" value="UniProtKB-KW"/>
</dbReference>
<dbReference type="PROSITE" id="PS00211">
    <property type="entry name" value="ABC_TRANSPORTER_1"/>
    <property type="match status" value="1"/>
</dbReference>
<dbReference type="PROSITE" id="PS50893">
    <property type="entry name" value="ABC_TRANSPORTER_2"/>
    <property type="match status" value="1"/>
</dbReference>
<comment type="similarity">
    <text evidence="1">Belongs to the ABC transporter superfamily.</text>
</comment>
<proteinExistence type="inferred from homology"/>
<dbReference type="InterPro" id="IPR017871">
    <property type="entry name" value="ABC_transporter-like_CS"/>
</dbReference>
<evidence type="ECO:0000313" key="8">
    <source>
        <dbReference type="EMBL" id="GLR87329.1"/>
    </source>
</evidence>
<dbReference type="InterPro" id="IPR030660">
    <property type="entry name" value="ABC_branched_ATPase_LivF/BraG"/>
</dbReference>
<dbReference type="InterPro" id="IPR052156">
    <property type="entry name" value="BCAA_Transport_ATP-bd_LivF"/>
</dbReference>
<protein>
    <submittedName>
        <fullName evidence="8">ABC transporter ATP-binding protein</fullName>
    </submittedName>
</protein>
<evidence type="ECO:0000256" key="4">
    <source>
        <dbReference type="ARBA" id="ARBA00022840"/>
    </source>
</evidence>
<keyword evidence="4 8" id="KW-0067">ATP-binding</keyword>
<accession>A0ABQ6AYS5</accession>
<comment type="function">
    <text evidence="6">Involved in beta-(1--&gt;2)glucan export. Transmembrane domains (TMD) form a pore in the inner membrane and the ATP-binding domain (NBD) is responsible for energy generation.</text>
</comment>
<evidence type="ECO:0000256" key="1">
    <source>
        <dbReference type="ARBA" id="ARBA00005417"/>
    </source>
</evidence>
<dbReference type="InterPro" id="IPR003593">
    <property type="entry name" value="AAA+_ATPase"/>
</dbReference>
<dbReference type="PANTHER" id="PTHR43820">
    <property type="entry name" value="HIGH-AFFINITY BRANCHED-CHAIN AMINO ACID TRANSPORT ATP-BINDING PROTEIN LIVF"/>
    <property type="match status" value="1"/>
</dbReference>
<sequence length="246" mass="26592">MTNASKATARPLLEVQGIDVFYGAIHAIHGLSVIVNEGEIVTLIGSNGAGKTTALGAISRLLPIRSGDVLLDGRSLGSVPPHDVVRLGLAHVPERRRIFADLTVTENLEMGAFTVRSTADIASRMDEMFELFPRLAERRKQFGGTLSGGEQQMLAVARALMQRPRILLLDEPSMGLSPLFVERIFDIIETINKRGVTILLVEQNAHMALAIASRGYVLKNGMIVDQGSGARLRSDESIQAAYLGAH</sequence>
<evidence type="ECO:0000256" key="3">
    <source>
        <dbReference type="ARBA" id="ARBA00022741"/>
    </source>
</evidence>
<dbReference type="Proteomes" id="UP001156905">
    <property type="component" value="Unassembled WGS sequence"/>
</dbReference>
<evidence type="ECO:0000256" key="6">
    <source>
        <dbReference type="ARBA" id="ARBA00024722"/>
    </source>
</evidence>
<dbReference type="PANTHER" id="PTHR43820:SF4">
    <property type="entry name" value="HIGH-AFFINITY BRANCHED-CHAIN AMINO ACID TRANSPORT ATP-BINDING PROTEIN LIVF"/>
    <property type="match status" value="1"/>
</dbReference>
<dbReference type="SMART" id="SM00382">
    <property type="entry name" value="AAA"/>
    <property type="match status" value="1"/>
</dbReference>
<feature type="domain" description="ABC transporter" evidence="7">
    <location>
        <begin position="13"/>
        <end position="245"/>
    </location>
</feature>
<dbReference type="RefSeq" id="WP_284268115.1">
    <property type="nucleotide sequence ID" value="NZ_BSOW01000014.1"/>
</dbReference>
<evidence type="ECO:0000256" key="5">
    <source>
        <dbReference type="ARBA" id="ARBA00022970"/>
    </source>
</evidence>
<dbReference type="Gene3D" id="3.40.50.300">
    <property type="entry name" value="P-loop containing nucleotide triphosphate hydrolases"/>
    <property type="match status" value="1"/>
</dbReference>
<comment type="caution">
    <text evidence="8">The sequence shown here is derived from an EMBL/GenBank/DDBJ whole genome shotgun (WGS) entry which is preliminary data.</text>
</comment>
<keyword evidence="3" id="KW-0547">Nucleotide-binding</keyword>
<evidence type="ECO:0000259" key="7">
    <source>
        <dbReference type="PROSITE" id="PS50893"/>
    </source>
</evidence>
<dbReference type="PIRSF" id="PIRSF039137">
    <property type="entry name" value="ABC_branched_ATPase"/>
    <property type="match status" value="1"/>
</dbReference>
<reference evidence="9" key="1">
    <citation type="journal article" date="2019" name="Int. J. Syst. Evol. Microbiol.">
        <title>The Global Catalogue of Microorganisms (GCM) 10K type strain sequencing project: providing services to taxonomists for standard genome sequencing and annotation.</title>
        <authorList>
            <consortium name="The Broad Institute Genomics Platform"/>
            <consortium name="The Broad Institute Genome Sequencing Center for Infectious Disease"/>
            <person name="Wu L."/>
            <person name="Ma J."/>
        </authorList>
    </citation>
    <scope>NUCLEOTIDE SEQUENCE [LARGE SCALE GENOMIC DNA]</scope>
    <source>
        <strain evidence="9">NBRC 102520</strain>
    </source>
</reference>
<evidence type="ECO:0000256" key="2">
    <source>
        <dbReference type="ARBA" id="ARBA00022448"/>
    </source>
</evidence>
<evidence type="ECO:0000313" key="9">
    <source>
        <dbReference type="Proteomes" id="UP001156905"/>
    </source>
</evidence>
<name>A0ABQ6AYS5_9BRAD</name>
<dbReference type="EMBL" id="BSOW01000014">
    <property type="protein sequence ID" value="GLR87329.1"/>
    <property type="molecule type" value="Genomic_DNA"/>
</dbReference>
<dbReference type="Pfam" id="PF00005">
    <property type="entry name" value="ABC_tran"/>
    <property type="match status" value="1"/>
</dbReference>
<dbReference type="CDD" id="cd03224">
    <property type="entry name" value="ABC_TM1139_LivF_branched"/>
    <property type="match status" value="1"/>
</dbReference>
<dbReference type="SUPFAM" id="SSF52540">
    <property type="entry name" value="P-loop containing nucleoside triphosphate hydrolases"/>
    <property type="match status" value="1"/>
</dbReference>
<gene>
    <name evidence="8" type="ORF">GCM10007857_40400</name>
</gene>
<keyword evidence="9" id="KW-1185">Reference proteome</keyword>
<keyword evidence="2" id="KW-0813">Transport</keyword>
<dbReference type="InterPro" id="IPR027417">
    <property type="entry name" value="P-loop_NTPase"/>
</dbReference>
<keyword evidence="5" id="KW-0029">Amino-acid transport</keyword>